<evidence type="ECO:0000256" key="1">
    <source>
        <dbReference type="SAM" id="MobiDB-lite"/>
    </source>
</evidence>
<organism evidence="2 3">
    <name type="scientific">Jeotgalibacillus proteolyticus</name>
    <dbReference type="NCBI Taxonomy" id="2082395"/>
    <lineage>
        <taxon>Bacteria</taxon>
        <taxon>Bacillati</taxon>
        <taxon>Bacillota</taxon>
        <taxon>Bacilli</taxon>
        <taxon>Bacillales</taxon>
        <taxon>Caryophanaceae</taxon>
        <taxon>Jeotgalibacillus</taxon>
    </lineage>
</organism>
<keyword evidence="3" id="KW-1185">Reference proteome</keyword>
<name>A0A2S5G9B4_9BACL</name>
<feature type="compositionally biased region" description="Basic and acidic residues" evidence="1">
    <location>
        <begin position="68"/>
        <end position="84"/>
    </location>
</feature>
<gene>
    <name evidence="2" type="ORF">C4B60_13235</name>
</gene>
<dbReference type="OrthoDB" id="2447388at2"/>
<dbReference type="AlphaFoldDB" id="A0A2S5G9B4"/>
<feature type="region of interest" description="Disordered" evidence="1">
    <location>
        <begin position="47"/>
        <end position="84"/>
    </location>
</feature>
<dbReference type="Proteomes" id="UP000239047">
    <property type="component" value="Unassembled WGS sequence"/>
</dbReference>
<feature type="compositionally biased region" description="Polar residues" evidence="1">
    <location>
        <begin position="47"/>
        <end position="66"/>
    </location>
</feature>
<reference evidence="2 3" key="1">
    <citation type="submission" date="2018-02" db="EMBL/GenBank/DDBJ databases">
        <title>Jeotgalibacillus proteolyticum sp. nov. a protease producing bacterium isolated from ocean sediments of Laizhou Bay.</title>
        <authorList>
            <person name="Li Y."/>
        </authorList>
    </citation>
    <scope>NUCLEOTIDE SEQUENCE [LARGE SCALE GENOMIC DNA]</scope>
    <source>
        <strain evidence="2 3">22-7</strain>
    </source>
</reference>
<evidence type="ECO:0000313" key="2">
    <source>
        <dbReference type="EMBL" id="PPA69511.1"/>
    </source>
</evidence>
<evidence type="ECO:0000313" key="3">
    <source>
        <dbReference type="Proteomes" id="UP000239047"/>
    </source>
</evidence>
<dbReference type="EMBL" id="PREZ01000005">
    <property type="protein sequence ID" value="PPA69511.1"/>
    <property type="molecule type" value="Genomic_DNA"/>
</dbReference>
<proteinExistence type="predicted"/>
<comment type="caution">
    <text evidence="2">The sequence shown here is derived from an EMBL/GenBank/DDBJ whole genome shotgun (WGS) entry which is preliminary data.</text>
</comment>
<accession>A0A2S5G9B4</accession>
<sequence length="312" mass="36163">MTAQDYHFSIRYKDFEYSVTGDEAFITRHEEVASSYLNKLMSEKQTAQATAKPSFPTANAPITPTYTEPKHTEETKKAASSDIDSEQKNDIQAFLEELPIGSEWQYTLAMAYYLFKHRQQQAFTAKSIRKQFRDARHNVPNNIHLSIHTCVKKGYLHESGLLDLQKNYEITEAGIQYVNELVTNKAFPESKPTTGRSRSDRREKLLAFSLDELNLEHNPNPQTLERLEDQALSILYIYKRELDFMYLSAQDVYDILTELFSLSHSPKAVQIALSRSRPRVEKIKVDGQMNYQLTPNGNEYMEKLLESQYHEE</sequence>
<dbReference type="RefSeq" id="WP_104058504.1">
    <property type="nucleotide sequence ID" value="NZ_PREZ01000005.1"/>
</dbReference>
<protein>
    <submittedName>
        <fullName evidence="2">Uncharacterized protein</fullName>
    </submittedName>
</protein>